<keyword evidence="2" id="KW-1185">Reference proteome</keyword>
<reference evidence="1 2" key="1">
    <citation type="submission" date="2015-04" db="EMBL/GenBank/DDBJ databases">
        <authorList>
            <person name="Syromyatnikov M.Y."/>
            <person name="Popov V.N."/>
        </authorList>
    </citation>
    <scope>NUCLEOTIDE SEQUENCE [LARGE SCALE GENOMIC DNA]</scope>
</reference>
<gene>
    <name evidence="1" type="ORF">CLUMA_CG003581</name>
</gene>
<sequence length="77" mass="8722">MNQQHTINVSLQHYVKNHINTKCLKATSKALEKGVDVDVSDVHLRKKQISLSKVTVDKDSVDYHLAVNSSASWDIKY</sequence>
<dbReference type="Proteomes" id="UP000183832">
    <property type="component" value="Unassembled WGS sequence"/>
</dbReference>
<name>A0A1J1HT72_9DIPT</name>
<proteinExistence type="predicted"/>
<accession>A0A1J1HT72</accession>
<dbReference type="EMBL" id="CVRI01000014">
    <property type="protein sequence ID" value="CRK89670.1"/>
    <property type="molecule type" value="Genomic_DNA"/>
</dbReference>
<protein>
    <submittedName>
        <fullName evidence="1">CLUMA_CG003581, isoform A</fullName>
    </submittedName>
</protein>
<dbReference type="AlphaFoldDB" id="A0A1J1HT72"/>
<organism evidence="1 2">
    <name type="scientific">Clunio marinus</name>
    <dbReference type="NCBI Taxonomy" id="568069"/>
    <lineage>
        <taxon>Eukaryota</taxon>
        <taxon>Metazoa</taxon>
        <taxon>Ecdysozoa</taxon>
        <taxon>Arthropoda</taxon>
        <taxon>Hexapoda</taxon>
        <taxon>Insecta</taxon>
        <taxon>Pterygota</taxon>
        <taxon>Neoptera</taxon>
        <taxon>Endopterygota</taxon>
        <taxon>Diptera</taxon>
        <taxon>Nematocera</taxon>
        <taxon>Chironomoidea</taxon>
        <taxon>Chironomidae</taxon>
        <taxon>Clunio</taxon>
    </lineage>
</organism>
<evidence type="ECO:0000313" key="2">
    <source>
        <dbReference type="Proteomes" id="UP000183832"/>
    </source>
</evidence>
<evidence type="ECO:0000313" key="1">
    <source>
        <dbReference type="EMBL" id="CRK89670.1"/>
    </source>
</evidence>